<evidence type="ECO:0000313" key="3">
    <source>
        <dbReference type="EMBL" id="UYQ92430.1"/>
    </source>
</evidence>
<keyword evidence="2" id="KW-0663">Pyridoxal phosphate</keyword>
<dbReference type="SUPFAM" id="SSF53383">
    <property type="entry name" value="PLP-dependent transferases"/>
    <property type="match status" value="1"/>
</dbReference>
<keyword evidence="3" id="KW-0808">Transferase</keyword>
<dbReference type="Gene3D" id="3.90.1150.10">
    <property type="entry name" value="Aspartate Aminotransferase, domain 1"/>
    <property type="match status" value="1"/>
</dbReference>
<dbReference type="Proteomes" id="UP001162741">
    <property type="component" value="Chromosome"/>
</dbReference>
<evidence type="ECO:0000256" key="1">
    <source>
        <dbReference type="ARBA" id="ARBA00037999"/>
    </source>
</evidence>
<evidence type="ECO:0000313" key="4">
    <source>
        <dbReference type="Proteomes" id="UP001162741"/>
    </source>
</evidence>
<dbReference type="EMBL" id="CP107006">
    <property type="protein sequence ID" value="UYQ92430.1"/>
    <property type="molecule type" value="Genomic_DNA"/>
</dbReference>
<dbReference type="InterPro" id="IPR015422">
    <property type="entry name" value="PyrdxlP-dep_Trfase_small"/>
</dbReference>
<proteinExistence type="inferred from homology"/>
<reference evidence="3" key="1">
    <citation type="submission" date="2022-10" db="EMBL/GenBank/DDBJ databases">
        <title>Chitinophaga sp. nov., isolated from soil.</title>
        <authorList>
            <person name="Jeon C.O."/>
        </authorList>
    </citation>
    <scope>NUCLEOTIDE SEQUENCE</scope>
    <source>
        <strain evidence="3">R8</strain>
    </source>
</reference>
<dbReference type="InterPro" id="IPR015421">
    <property type="entry name" value="PyrdxlP-dep_Trfase_major"/>
</dbReference>
<dbReference type="Gene3D" id="3.40.640.10">
    <property type="entry name" value="Type I PLP-dependent aspartate aminotransferase-like (Major domain)"/>
    <property type="match status" value="1"/>
</dbReference>
<comment type="similarity">
    <text evidence="1 2">Belongs to the DegT/DnrJ/EryC1 family.</text>
</comment>
<dbReference type="PIRSF" id="PIRSF000390">
    <property type="entry name" value="PLP_StrS"/>
    <property type="match status" value="1"/>
</dbReference>
<evidence type="ECO:0000256" key="2">
    <source>
        <dbReference type="RuleBase" id="RU004508"/>
    </source>
</evidence>
<accession>A0ABY6IYH2</accession>
<dbReference type="GO" id="GO:0008483">
    <property type="term" value="F:transaminase activity"/>
    <property type="evidence" value="ECO:0007669"/>
    <property type="project" value="UniProtKB-KW"/>
</dbReference>
<dbReference type="InterPro" id="IPR000653">
    <property type="entry name" value="DegT/StrS_aminotransferase"/>
</dbReference>
<keyword evidence="3" id="KW-0032">Aminotransferase</keyword>
<name>A0ABY6IYH2_9BACT</name>
<dbReference type="CDD" id="cd00616">
    <property type="entry name" value="AHBA_syn"/>
    <property type="match status" value="1"/>
</dbReference>
<sequence>MEFKIPLFKLNFDEAEEKAVMDTIRSKWISTGPRCAEFEKQFSAALQVKHAVSLSNCTTALHLAFKLTGVGAGDEVICPSMTFVASINAIRYVDAVPVFCDIAGPEDMNIDAGKIESLITEKTRAILVVHFAGFPCDMDRIMAIAKKHDLRVIEDACHGPLSVYHGKKLGTIGDVGCFSFFSNKNISTGEGGMLVTNNDEYADRARLLRSHGMTTMSYQRASGHATTYDVVDFGYNYRMNDILAALGIEQLKKLPGDLEQRVAVRKAYEQAFADVEGVFVPFANTPEFVSNYIFPIVLKNSDATKRDEVRNALHARGIQTSVHYPAAHRFSIYKSDRHELPATEYVTDNEITLPMYSSLTNEEVGFIVSTLKDILGENNHSN</sequence>
<protein>
    <submittedName>
        <fullName evidence="3">DegT/DnrJ/EryC1/StrS family aminotransferase</fullName>
    </submittedName>
</protein>
<dbReference type="InterPro" id="IPR015424">
    <property type="entry name" value="PyrdxlP-dep_Trfase"/>
</dbReference>
<dbReference type="Pfam" id="PF01041">
    <property type="entry name" value="DegT_DnrJ_EryC1"/>
    <property type="match status" value="1"/>
</dbReference>
<keyword evidence="4" id="KW-1185">Reference proteome</keyword>
<organism evidence="3 4">
    <name type="scientific">Chitinophaga horti</name>
    <dbReference type="NCBI Taxonomy" id="2920382"/>
    <lineage>
        <taxon>Bacteria</taxon>
        <taxon>Pseudomonadati</taxon>
        <taxon>Bacteroidota</taxon>
        <taxon>Chitinophagia</taxon>
        <taxon>Chitinophagales</taxon>
        <taxon>Chitinophagaceae</taxon>
        <taxon>Chitinophaga</taxon>
    </lineage>
</organism>
<dbReference type="RefSeq" id="WP_264280696.1">
    <property type="nucleotide sequence ID" value="NZ_CP107006.1"/>
</dbReference>
<dbReference type="PANTHER" id="PTHR30244:SF34">
    <property type="entry name" value="DTDP-4-AMINO-4,6-DIDEOXYGALACTOSE TRANSAMINASE"/>
    <property type="match status" value="1"/>
</dbReference>
<gene>
    <name evidence="3" type="ORF">MKQ68_20310</name>
</gene>
<dbReference type="PANTHER" id="PTHR30244">
    <property type="entry name" value="TRANSAMINASE"/>
    <property type="match status" value="1"/>
</dbReference>